<keyword evidence="2" id="KW-1185">Reference proteome</keyword>
<evidence type="ECO:0000313" key="2">
    <source>
        <dbReference type="Proteomes" id="UP001597549"/>
    </source>
</evidence>
<organism evidence="1 2">
    <name type="scientific">Flavobacterium ardleyense</name>
    <dbReference type="NCBI Taxonomy" id="2038737"/>
    <lineage>
        <taxon>Bacteria</taxon>
        <taxon>Pseudomonadati</taxon>
        <taxon>Bacteroidota</taxon>
        <taxon>Flavobacteriia</taxon>
        <taxon>Flavobacteriales</taxon>
        <taxon>Flavobacteriaceae</taxon>
        <taxon>Flavobacterium</taxon>
    </lineage>
</organism>
<proteinExistence type="predicted"/>
<dbReference type="Proteomes" id="UP001597549">
    <property type="component" value="Unassembled WGS sequence"/>
</dbReference>
<gene>
    <name evidence="1" type="ORF">ACFSX9_02150</name>
</gene>
<accession>A0ABW5Z489</accession>
<sequence length="126" mass="14786">MIILKLIAWNDRPEDRGNDLKDILLIIKEYFDFNSDEIYDHHHDTFPEEFDKLIVAARVLGRKMAEICSTSNKVKERVLHVLNNNTVNLENTPIAERWARENDWTIEYAVSILEHIKLGITETIQP</sequence>
<dbReference type="EMBL" id="JBHUOL010000006">
    <property type="protein sequence ID" value="MFD2907528.1"/>
    <property type="molecule type" value="Genomic_DNA"/>
</dbReference>
<reference evidence="2" key="1">
    <citation type="journal article" date="2019" name="Int. J. Syst. Evol. Microbiol.">
        <title>The Global Catalogue of Microorganisms (GCM) 10K type strain sequencing project: providing services to taxonomists for standard genome sequencing and annotation.</title>
        <authorList>
            <consortium name="The Broad Institute Genomics Platform"/>
            <consortium name="The Broad Institute Genome Sequencing Center for Infectious Disease"/>
            <person name="Wu L."/>
            <person name="Ma J."/>
        </authorList>
    </citation>
    <scope>NUCLEOTIDE SEQUENCE [LARGE SCALE GENOMIC DNA]</scope>
    <source>
        <strain evidence="2">KCTC 52644</strain>
    </source>
</reference>
<name>A0ABW5Z489_9FLAO</name>
<protein>
    <submittedName>
        <fullName evidence="1">Uncharacterized protein</fullName>
    </submittedName>
</protein>
<evidence type="ECO:0000313" key="1">
    <source>
        <dbReference type="EMBL" id="MFD2907528.1"/>
    </source>
</evidence>
<comment type="caution">
    <text evidence="1">The sequence shown here is derived from an EMBL/GenBank/DDBJ whole genome shotgun (WGS) entry which is preliminary data.</text>
</comment>
<dbReference type="RefSeq" id="WP_379803805.1">
    <property type="nucleotide sequence ID" value="NZ_JBHUOL010000006.1"/>
</dbReference>